<evidence type="ECO:0000313" key="1">
    <source>
        <dbReference type="EMBL" id="QDS86207.1"/>
    </source>
</evidence>
<reference evidence="1 2" key="1">
    <citation type="submission" date="2019-02" db="EMBL/GenBank/DDBJ databases">
        <title>Deep-cultivation of Planctomycetes and their phenomic and genomic characterization uncovers novel biology.</title>
        <authorList>
            <person name="Wiegand S."/>
            <person name="Jogler M."/>
            <person name="Boedeker C."/>
            <person name="Pinto D."/>
            <person name="Vollmers J."/>
            <person name="Rivas-Marin E."/>
            <person name="Kohn T."/>
            <person name="Peeters S.H."/>
            <person name="Heuer A."/>
            <person name="Rast P."/>
            <person name="Oberbeckmann S."/>
            <person name="Bunk B."/>
            <person name="Jeske O."/>
            <person name="Meyerdierks A."/>
            <person name="Storesund J.E."/>
            <person name="Kallscheuer N."/>
            <person name="Luecker S."/>
            <person name="Lage O.M."/>
            <person name="Pohl T."/>
            <person name="Merkel B.J."/>
            <person name="Hornburger P."/>
            <person name="Mueller R.-W."/>
            <person name="Bruemmer F."/>
            <person name="Labrenz M."/>
            <person name="Spormann A.M."/>
            <person name="Op den Camp H."/>
            <person name="Overmann J."/>
            <person name="Amann R."/>
            <person name="Jetten M.S.M."/>
            <person name="Mascher T."/>
            <person name="Medema M.H."/>
            <person name="Devos D.P."/>
            <person name="Kaster A.-K."/>
            <person name="Ovreas L."/>
            <person name="Rohde M."/>
            <person name="Galperin M.Y."/>
            <person name="Jogler C."/>
        </authorList>
    </citation>
    <scope>NUCLEOTIDE SEQUENCE [LARGE SCALE GENOMIC DNA]</scope>
    <source>
        <strain evidence="1 2">EC9</strain>
    </source>
</reference>
<proteinExistence type="predicted"/>
<protein>
    <submittedName>
        <fullName evidence="1">Uncharacterized protein</fullName>
    </submittedName>
</protein>
<organism evidence="1 2">
    <name type="scientific">Rosistilla ulvae</name>
    <dbReference type="NCBI Taxonomy" id="1930277"/>
    <lineage>
        <taxon>Bacteria</taxon>
        <taxon>Pseudomonadati</taxon>
        <taxon>Planctomycetota</taxon>
        <taxon>Planctomycetia</taxon>
        <taxon>Pirellulales</taxon>
        <taxon>Pirellulaceae</taxon>
        <taxon>Rosistilla</taxon>
    </lineage>
</organism>
<gene>
    <name evidence="1" type="ORF">EC9_03670</name>
</gene>
<name>A0A517LUA7_9BACT</name>
<evidence type="ECO:0000313" key="2">
    <source>
        <dbReference type="Proteomes" id="UP000319557"/>
    </source>
</evidence>
<dbReference type="AlphaFoldDB" id="A0A517LUA7"/>
<keyword evidence="2" id="KW-1185">Reference proteome</keyword>
<dbReference type="EMBL" id="CP036261">
    <property type="protein sequence ID" value="QDS86207.1"/>
    <property type="molecule type" value="Genomic_DNA"/>
</dbReference>
<accession>A0A517LUA7</accession>
<dbReference type="KEGG" id="ruv:EC9_03670"/>
<dbReference type="Proteomes" id="UP000319557">
    <property type="component" value="Chromosome"/>
</dbReference>
<sequence length="233" mass="26355">MHSQATSCLRLVVPPAEAVSATVLIDRMLHRRTWRSEIKRPPQRTAGRQQRAPAIAGSLRRKACQGFASSSAPIITESWSPEQQIGSSRLAAADWQNDGGRMIKGRMIKGRMITPQRWWISARRSRFVIDHQPYHAAPIILPIIPQTKDQSKDSHGGAKARSFFREGQLGSFPFRAGMPCCCKRYWEPRFPLRRRCSDRIAAGSSCRHIRRSRRTIARGHGTRAVRTAPSRQP</sequence>